<evidence type="ECO:0000256" key="1">
    <source>
        <dbReference type="SAM" id="MobiDB-lite"/>
    </source>
</evidence>
<dbReference type="OrthoDB" id="8190343at2759"/>
<accession>A0A821W7J0</accession>
<protein>
    <recommendedName>
        <fullName evidence="2">MADF domain-containing protein</fullName>
    </recommendedName>
</protein>
<dbReference type="AlphaFoldDB" id="A0A821W7J0"/>
<dbReference type="EMBL" id="CAJOBZ010000053">
    <property type="protein sequence ID" value="CAF4919574.1"/>
    <property type="molecule type" value="Genomic_DNA"/>
</dbReference>
<gene>
    <name evidence="3" type="ORF">PMACD_LOCUS12896</name>
</gene>
<dbReference type="Proteomes" id="UP000663880">
    <property type="component" value="Unassembled WGS sequence"/>
</dbReference>
<evidence type="ECO:0000259" key="2">
    <source>
        <dbReference type="PROSITE" id="PS51029"/>
    </source>
</evidence>
<organism evidence="3 4">
    <name type="scientific">Pieris macdunnoughi</name>
    <dbReference type="NCBI Taxonomy" id="345717"/>
    <lineage>
        <taxon>Eukaryota</taxon>
        <taxon>Metazoa</taxon>
        <taxon>Ecdysozoa</taxon>
        <taxon>Arthropoda</taxon>
        <taxon>Hexapoda</taxon>
        <taxon>Insecta</taxon>
        <taxon>Pterygota</taxon>
        <taxon>Neoptera</taxon>
        <taxon>Endopterygota</taxon>
        <taxon>Lepidoptera</taxon>
        <taxon>Glossata</taxon>
        <taxon>Ditrysia</taxon>
        <taxon>Papilionoidea</taxon>
        <taxon>Pieridae</taxon>
        <taxon>Pierinae</taxon>
        <taxon>Pieris</taxon>
    </lineage>
</organism>
<feature type="region of interest" description="Disordered" evidence="1">
    <location>
        <begin position="132"/>
        <end position="163"/>
    </location>
</feature>
<dbReference type="PROSITE" id="PS51029">
    <property type="entry name" value="MADF"/>
    <property type="match status" value="1"/>
</dbReference>
<reference evidence="3" key="1">
    <citation type="submission" date="2021-02" db="EMBL/GenBank/DDBJ databases">
        <authorList>
            <person name="Steward A R."/>
        </authorList>
    </citation>
    <scope>NUCLEOTIDE SEQUENCE</scope>
</reference>
<name>A0A821W7J0_9NEOP</name>
<dbReference type="PANTHER" id="PTHR21505">
    <property type="entry name" value="MADF DOMAIN-CONTAINING PROTEIN-RELATED"/>
    <property type="match status" value="1"/>
</dbReference>
<dbReference type="InterPro" id="IPR006578">
    <property type="entry name" value="MADF-dom"/>
</dbReference>
<dbReference type="Pfam" id="PF10545">
    <property type="entry name" value="MADF_DNA_bdg"/>
    <property type="match status" value="1"/>
</dbReference>
<feature type="domain" description="MADF" evidence="2">
    <location>
        <begin position="11"/>
        <end position="101"/>
    </location>
</feature>
<dbReference type="SMART" id="SM00595">
    <property type="entry name" value="MADF"/>
    <property type="match status" value="1"/>
</dbReference>
<dbReference type="PANTHER" id="PTHR21505:SF12">
    <property type="entry name" value="MADF DOMAIN-CONTAINING PROTEIN-RELATED"/>
    <property type="match status" value="1"/>
</dbReference>
<evidence type="ECO:0000313" key="3">
    <source>
        <dbReference type="EMBL" id="CAF4919574.1"/>
    </source>
</evidence>
<evidence type="ECO:0000313" key="4">
    <source>
        <dbReference type="Proteomes" id="UP000663880"/>
    </source>
</evidence>
<sequence>MAKWAEDTTYKFVQEYVKYECLYNCKDPNYKVKGARNAALLQLSKAMNIPGFGSNEAYTKIRNLKSTYLQEVKKIKQRTKSAAGTDCVYNPQIKWFTLLDDAIKAVNGQCSDSGSNMQPEPQYELLDGEVPSTSRYNHSAEKNNPDATPESEQRKSLSPRKRTVRDLSRLVNKVKNVADSINTRRTETEFDIFGKSVAAQLKRLPMHKAIEAQMFIQSYISNLRLQHGTFN</sequence>
<keyword evidence="4" id="KW-1185">Reference proteome</keyword>
<comment type="caution">
    <text evidence="3">The sequence shown here is derived from an EMBL/GenBank/DDBJ whole genome shotgun (WGS) entry which is preliminary data.</text>
</comment>
<proteinExistence type="predicted"/>